<dbReference type="RefSeq" id="WP_109251605.1">
    <property type="nucleotide sequence ID" value="NZ_QEXV01000001.1"/>
</dbReference>
<dbReference type="EMBL" id="QEXV01000001">
    <property type="protein sequence ID" value="PWE18330.1"/>
    <property type="molecule type" value="Genomic_DNA"/>
</dbReference>
<dbReference type="AlphaFoldDB" id="A0A2U2BWG8"/>
<accession>A0A2U2BWG8</accession>
<evidence type="ECO:0000313" key="5">
    <source>
        <dbReference type="Proteomes" id="UP000245168"/>
    </source>
</evidence>
<dbReference type="Gene3D" id="3.40.630.30">
    <property type="match status" value="1"/>
</dbReference>
<keyword evidence="5" id="KW-1185">Reference proteome</keyword>
<comment type="caution">
    <text evidence="4">The sequence shown here is derived from an EMBL/GenBank/DDBJ whole genome shotgun (WGS) entry which is preliminary data.</text>
</comment>
<reference evidence="5" key="1">
    <citation type="submission" date="2018-05" db="EMBL/GenBank/DDBJ databases">
        <authorList>
            <person name="Liu B.-T."/>
        </authorList>
    </citation>
    <scope>NUCLEOTIDE SEQUENCE [LARGE SCALE GENOMIC DNA]</scope>
    <source>
        <strain evidence="5">WD6-1</strain>
    </source>
</reference>
<name>A0A2U2BWG8_9PROT</name>
<sequence>MTVESEIAVFGVEGAALLAALHASSFDRPWSETEMRDLLASPGVSAVTVGAAGDPAGMALVRAVADEAELLTICIRPGKRSGGLGRSLLAAAETLAREAGAARLFLEVSAANAAALGLYAAAGYETTGRRPAYYADGSDAVLMDKPL</sequence>
<evidence type="ECO:0000256" key="2">
    <source>
        <dbReference type="ARBA" id="ARBA00023315"/>
    </source>
</evidence>
<dbReference type="PANTHER" id="PTHR43420">
    <property type="entry name" value="ACETYLTRANSFERASE"/>
    <property type="match status" value="1"/>
</dbReference>
<gene>
    <name evidence="4" type="ORF">DDZ18_01615</name>
</gene>
<dbReference type="PANTHER" id="PTHR43420:SF44">
    <property type="entry name" value="ACETYLTRANSFERASE YPEA"/>
    <property type="match status" value="1"/>
</dbReference>
<evidence type="ECO:0000256" key="1">
    <source>
        <dbReference type="ARBA" id="ARBA00022679"/>
    </source>
</evidence>
<dbReference type="GO" id="GO:0016747">
    <property type="term" value="F:acyltransferase activity, transferring groups other than amino-acyl groups"/>
    <property type="evidence" value="ECO:0007669"/>
    <property type="project" value="InterPro"/>
</dbReference>
<keyword evidence="2" id="KW-0012">Acyltransferase</keyword>
<dbReference type="Pfam" id="PF00583">
    <property type="entry name" value="Acetyltransf_1"/>
    <property type="match status" value="1"/>
</dbReference>
<dbReference type="InterPro" id="IPR016181">
    <property type="entry name" value="Acyl_CoA_acyltransferase"/>
</dbReference>
<dbReference type="SUPFAM" id="SSF55729">
    <property type="entry name" value="Acyl-CoA N-acyltransferases (Nat)"/>
    <property type="match status" value="1"/>
</dbReference>
<proteinExistence type="predicted"/>
<feature type="domain" description="N-acetyltransferase" evidence="3">
    <location>
        <begin position="5"/>
        <end position="147"/>
    </location>
</feature>
<dbReference type="CDD" id="cd04301">
    <property type="entry name" value="NAT_SF"/>
    <property type="match status" value="1"/>
</dbReference>
<evidence type="ECO:0000259" key="3">
    <source>
        <dbReference type="PROSITE" id="PS51186"/>
    </source>
</evidence>
<dbReference type="InterPro" id="IPR000182">
    <property type="entry name" value="GNAT_dom"/>
</dbReference>
<protein>
    <submittedName>
        <fullName evidence="4">Ribosomal-protein-alanine acetyltransferase</fullName>
    </submittedName>
</protein>
<organism evidence="4 5">
    <name type="scientific">Marinicauda salina</name>
    <dbReference type="NCBI Taxonomy" id="2135793"/>
    <lineage>
        <taxon>Bacteria</taxon>
        <taxon>Pseudomonadati</taxon>
        <taxon>Pseudomonadota</taxon>
        <taxon>Alphaproteobacteria</taxon>
        <taxon>Maricaulales</taxon>
        <taxon>Maricaulaceae</taxon>
        <taxon>Marinicauda</taxon>
    </lineage>
</organism>
<dbReference type="InterPro" id="IPR050680">
    <property type="entry name" value="YpeA/RimI_acetyltransf"/>
</dbReference>
<dbReference type="OrthoDB" id="9804026at2"/>
<dbReference type="Proteomes" id="UP000245168">
    <property type="component" value="Unassembled WGS sequence"/>
</dbReference>
<keyword evidence="1 4" id="KW-0808">Transferase</keyword>
<evidence type="ECO:0000313" key="4">
    <source>
        <dbReference type="EMBL" id="PWE18330.1"/>
    </source>
</evidence>
<dbReference type="PROSITE" id="PS51186">
    <property type="entry name" value="GNAT"/>
    <property type="match status" value="1"/>
</dbReference>